<dbReference type="Gene3D" id="1.10.287.990">
    <property type="entry name" value="Fe,Mn superoxide dismutase (SOD) domain"/>
    <property type="match status" value="1"/>
</dbReference>
<feature type="domain" description="Manganese/iron superoxide dismutase C-terminal" evidence="8">
    <location>
        <begin position="98"/>
        <end position="201"/>
    </location>
</feature>
<evidence type="ECO:0000256" key="5">
    <source>
        <dbReference type="PIRSR" id="PIRSR000349-1"/>
    </source>
</evidence>
<dbReference type="EMBL" id="PGTN01000078">
    <property type="protein sequence ID" value="PJF46966.1"/>
    <property type="molecule type" value="Genomic_DNA"/>
</dbReference>
<reference evidence="9 10" key="1">
    <citation type="submission" date="2017-11" db="EMBL/GenBank/DDBJ databases">
        <title>Evolution of Phototrophy in the Chloroflexi Phylum Driven by Horizontal Gene Transfer.</title>
        <authorList>
            <person name="Ward L.M."/>
            <person name="Hemp J."/>
            <person name="Shih P.M."/>
            <person name="Mcglynn S.E."/>
            <person name="Fischer W."/>
        </authorList>
    </citation>
    <scope>NUCLEOTIDE SEQUENCE [LARGE SCALE GENOMIC DNA]</scope>
    <source>
        <strain evidence="9">JP3_7</strain>
    </source>
</reference>
<dbReference type="SUPFAM" id="SSF46609">
    <property type="entry name" value="Fe,Mn superoxide dismutase (SOD), N-terminal domain"/>
    <property type="match status" value="1"/>
</dbReference>
<comment type="function">
    <text evidence="6">Destroys radicals which are normally produced within the cells and which are toxic to biological systems.</text>
</comment>
<dbReference type="FunFam" id="1.10.287.990:FF:000001">
    <property type="entry name" value="Superoxide dismutase"/>
    <property type="match status" value="1"/>
</dbReference>
<evidence type="ECO:0000256" key="1">
    <source>
        <dbReference type="ARBA" id="ARBA00008714"/>
    </source>
</evidence>
<organism evidence="9 10">
    <name type="scientific">Candidatus Thermofonsia Clade 3 bacterium</name>
    <dbReference type="NCBI Taxonomy" id="2364212"/>
    <lineage>
        <taxon>Bacteria</taxon>
        <taxon>Bacillati</taxon>
        <taxon>Chloroflexota</taxon>
        <taxon>Candidatus Thermofontia</taxon>
        <taxon>Candidatus Thermofonsia Clade 3</taxon>
    </lineage>
</organism>
<feature type="binding site" evidence="5">
    <location>
        <position position="27"/>
    </location>
    <ligand>
        <name>Mn(2+)</name>
        <dbReference type="ChEBI" id="CHEBI:29035"/>
    </ligand>
</feature>
<keyword evidence="4 6" id="KW-0560">Oxidoreductase</keyword>
<feature type="domain" description="Manganese/iron superoxide dismutase N-terminal" evidence="7">
    <location>
        <begin position="3"/>
        <end position="89"/>
    </location>
</feature>
<dbReference type="Pfam" id="PF02777">
    <property type="entry name" value="Sod_Fe_C"/>
    <property type="match status" value="1"/>
</dbReference>
<dbReference type="Proteomes" id="UP000230790">
    <property type="component" value="Unassembled WGS sequence"/>
</dbReference>
<keyword evidence="3 5" id="KW-0479">Metal-binding</keyword>
<dbReference type="Pfam" id="PF00081">
    <property type="entry name" value="Sod_Fe_N"/>
    <property type="match status" value="1"/>
</dbReference>
<accession>A0A2M8QAZ0</accession>
<gene>
    <name evidence="9" type="ORF">CUN48_11135</name>
</gene>
<protein>
    <recommendedName>
        <fullName evidence="2 6">Superoxide dismutase</fullName>
        <ecNumber evidence="2 6">1.15.1.1</ecNumber>
    </recommendedName>
</protein>
<dbReference type="InterPro" id="IPR001189">
    <property type="entry name" value="Mn/Fe_SOD"/>
</dbReference>
<evidence type="ECO:0000259" key="7">
    <source>
        <dbReference type="Pfam" id="PF00081"/>
    </source>
</evidence>
<dbReference type="Gene3D" id="3.55.40.20">
    <property type="entry name" value="Iron/manganese superoxide dismutase, C-terminal domain"/>
    <property type="match status" value="1"/>
</dbReference>
<sequence>MAFELPPLPYPYDSLEPHIDTLTMQIHHDKHHAAYVNNLNNAIKDYPDLQSKTVEELIQNLSALPESIRTAVRNNGGGHVNHTMFWEQLKVGVPEPMSGPLADAINAAFGSMAAFKEAFEKAGIARFGSGWAWLVVNKDGKLEVMSTPNQDNPMMAEYGGLKPILGVDVWEHAYYLKYQNRRPDYLKAFWNVVNWEDVAKRFGA</sequence>
<comment type="caution">
    <text evidence="9">The sequence shown here is derived from an EMBL/GenBank/DDBJ whole genome shotgun (WGS) entry which is preliminary data.</text>
</comment>
<evidence type="ECO:0000256" key="2">
    <source>
        <dbReference type="ARBA" id="ARBA00012682"/>
    </source>
</evidence>
<proteinExistence type="inferred from homology"/>
<dbReference type="PRINTS" id="PR01703">
    <property type="entry name" value="MNSODISMTASE"/>
</dbReference>
<evidence type="ECO:0000256" key="3">
    <source>
        <dbReference type="ARBA" id="ARBA00022723"/>
    </source>
</evidence>
<comment type="catalytic activity">
    <reaction evidence="6">
        <text>2 superoxide + 2 H(+) = H2O2 + O2</text>
        <dbReference type="Rhea" id="RHEA:20696"/>
        <dbReference type="ChEBI" id="CHEBI:15378"/>
        <dbReference type="ChEBI" id="CHEBI:15379"/>
        <dbReference type="ChEBI" id="CHEBI:16240"/>
        <dbReference type="ChEBI" id="CHEBI:18421"/>
        <dbReference type="EC" id="1.15.1.1"/>
    </reaction>
</comment>
<dbReference type="PANTHER" id="PTHR43595">
    <property type="entry name" value="37S RIBOSOMAL PROTEIN S26, MITOCHONDRIAL"/>
    <property type="match status" value="1"/>
</dbReference>
<evidence type="ECO:0000313" key="10">
    <source>
        <dbReference type="Proteomes" id="UP000230790"/>
    </source>
</evidence>
<dbReference type="SUPFAM" id="SSF54719">
    <property type="entry name" value="Fe,Mn superoxide dismutase (SOD), C-terminal domain"/>
    <property type="match status" value="1"/>
</dbReference>
<feature type="binding site" evidence="5">
    <location>
        <position position="168"/>
    </location>
    <ligand>
        <name>Mn(2+)</name>
        <dbReference type="ChEBI" id="CHEBI:29035"/>
    </ligand>
</feature>
<dbReference type="GO" id="GO:0004784">
    <property type="term" value="F:superoxide dismutase activity"/>
    <property type="evidence" value="ECO:0007669"/>
    <property type="project" value="UniProtKB-EC"/>
</dbReference>
<dbReference type="InterPro" id="IPR019832">
    <property type="entry name" value="Mn/Fe_SOD_C"/>
</dbReference>
<feature type="binding site" evidence="5">
    <location>
        <position position="82"/>
    </location>
    <ligand>
        <name>Mn(2+)</name>
        <dbReference type="ChEBI" id="CHEBI:29035"/>
    </ligand>
</feature>
<dbReference type="InterPro" id="IPR019833">
    <property type="entry name" value="Mn/Fe_SOD_BS"/>
</dbReference>
<dbReference type="InterPro" id="IPR036324">
    <property type="entry name" value="Mn/Fe_SOD_N_sf"/>
</dbReference>
<dbReference type="PIRSF" id="PIRSF000349">
    <property type="entry name" value="SODismutase"/>
    <property type="match status" value="1"/>
</dbReference>
<evidence type="ECO:0000259" key="8">
    <source>
        <dbReference type="Pfam" id="PF02777"/>
    </source>
</evidence>
<dbReference type="FunFam" id="3.55.40.20:FF:000001">
    <property type="entry name" value="Superoxide dismutase"/>
    <property type="match status" value="1"/>
</dbReference>
<dbReference type="PANTHER" id="PTHR43595:SF2">
    <property type="entry name" value="SMALL RIBOSOMAL SUBUNIT PROTEIN MS42"/>
    <property type="match status" value="1"/>
</dbReference>
<dbReference type="GO" id="GO:0046872">
    <property type="term" value="F:metal ion binding"/>
    <property type="evidence" value="ECO:0007669"/>
    <property type="project" value="UniProtKB-KW"/>
</dbReference>
<dbReference type="AlphaFoldDB" id="A0A2M8QAZ0"/>
<comment type="similarity">
    <text evidence="1 6">Belongs to the iron/manganese superoxide dismutase family.</text>
</comment>
<dbReference type="InterPro" id="IPR036314">
    <property type="entry name" value="SOD_C_sf"/>
</dbReference>
<evidence type="ECO:0000313" key="9">
    <source>
        <dbReference type="EMBL" id="PJF46966.1"/>
    </source>
</evidence>
<dbReference type="GO" id="GO:0005737">
    <property type="term" value="C:cytoplasm"/>
    <property type="evidence" value="ECO:0007669"/>
    <property type="project" value="TreeGrafter"/>
</dbReference>
<name>A0A2M8QAZ0_9CHLR</name>
<evidence type="ECO:0000256" key="6">
    <source>
        <dbReference type="RuleBase" id="RU000414"/>
    </source>
</evidence>
<dbReference type="PROSITE" id="PS00088">
    <property type="entry name" value="SOD_MN"/>
    <property type="match status" value="1"/>
</dbReference>
<dbReference type="EC" id="1.15.1.1" evidence="2 6"/>
<feature type="binding site" evidence="5">
    <location>
        <position position="172"/>
    </location>
    <ligand>
        <name>Mn(2+)</name>
        <dbReference type="ChEBI" id="CHEBI:29035"/>
    </ligand>
</feature>
<evidence type="ECO:0000256" key="4">
    <source>
        <dbReference type="ARBA" id="ARBA00023002"/>
    </source>
</evidence>
<dbReference type="InterPro" id="IPR019831">
    <property type="entry name" value="Mn/Fe_SOD_N"/>
</dbReference>